<evidence type="ECO:0000256" key="1">
    <source>
        <dbReference type="SAM" id="MobiDB-lite"/>
    </source>
</evidence>
<evidence type="ECO:0000313" key="3">
    <source>
        <dbReference type="Proteomes" id="UP000070155"/>
    </source>
</evidence>
<dbReference type="Proteomes" id="UP000070155">
    <property type="component" value="Unassembled WGS sequence"/>
</dbReference>
<keyword evidence="3" id="KW-1185">Reference proteome</keyword>
<name>A0A133ULW3_9EURY</name>
<accession>A0A133ULW3</accession>
<feature type="region of interest" description="Disordered" evidence="1">
    <location>
        <begin position="1"/>
        <end position="77"/>
    </location>
</feature>
<comment type="caution">
    <text evidence="2">The sequence shown here is derived from an EMBL/GenBank/DDBJ whole genome shotgun (WGS) entry which is preliminary data.</text>
</comment>
<gene>
    <name evidence="2" type="ORF">AKJ36_01240</name>
</gene>
<sequence length="152" mass="16869">MSLERKSLLGRRLRRGSGTISEVEGGGSRPSLEPGLQGAVERGDGPSSLPDSPVLADGPGLQGQSQESSQGGDQMNETIPKESLLCDLCNRTLVDEKGDVLEDFVWTDWSLICREKFEEFDKSDFEVIAQFEQGDRISKDHEFFAPMKITWF</sequence>
<organism evidence="2 3">
    <name type="scientific">candidate division MSBL1 archaeon SCGC-AAA259I07</name>
    <dbReference type="NCBI Taxonomy" id="1698266"/>
    <lineage>
        <taxon>Archaea</taxon>
        <taxon>Methanobacteriati</taxon>
        <taxon>Methanobacteriota</taxon>
        <taxon>candidate division MSBL1</taxon>
    </lineage>
</organism>
<reference evidence="2 3" key="1">
    <citation type="journal article" date="2016" name="Sci. Rep.">
        <title>Metabolic traits of an uncultured archaeal lineage -MSBL1- from brine pools of the Red Sea.</title>
        <authorList>
            <person name="Mwirichia R."/>
            <person name="Alam I."/>
            <person name="Rashid M."/>
            <person name="Vinu M."/>
            <person name="Ba-Alawi W."/>
            <person name="Anthony Kamau A."/>
            <person name="Kamanda Ngugi D."/>
            <person name="Goker M."/>
            <person name="Klenk H.P."/>
            <person name="Bajic V."/>
            <person name="Stingl U."/>
        </authorList>
    </citation>
    <scope>NUCLEOTIDE SEQUENCE [LARGE SCALE GENOMIC DNA]</scope>
    <source>
        <strain evidence="2">SCGC-AAA259I07</strain>
    </source>
</reference>
<feature type="compositionally biased region" description="Low complexity" evidence="1">
    <location>
        <begin position="58"/>
        <end position="74"/>
    </location>
</feature>
<proteinExistence type="predicted"/>
<dbReference type="EMBL" id="LHXQ01000011">
    <property type="protein sequence ID" value="KXA95215.1"/>
    <property type="molecule type" value="Genomic_DNA"/>
</dbReference>
<protein>
    <submittedName>
        <fullName evidence="2">Uncharacterized protein</fullName>
    </submittedName>
</protein>
<dbReference type="AlphaFoldDB" id="A0A133ULW3"/>
<evidence type="ECO:0000313" key="2">
    <source>
        <dbReference type="EMBL" id="KXA95215.1"/>
    </source>
</evidence>